<proteinExistence type="inferred from homology"/>
<keyword evidence="6" id="KW-1185">Reference proteome</keyword>
<dbReference type="InterPro" id="IPR050271">
    <property type="entry name" value="UDP-glycosyltransferase"/>
</dbReference>
<dbReference type="OrthoDB" id="5835829at2759"/>
<name>A0A7R9C1B1_9CRUS</name>
<keyword evidence="2" id="KW-0328">Glycosyltransferase</keyword>
<sequence>MDGGYWIAVYAGVSGSSTVSMFLTDCMVPLALELGAPYAFISPADVFPLVSTAFGNRLSPSFVPFPVFPFTDRMTFLQRFVNVLGTTVLDFFMSWSLDALVDQVNLAEYGPGTPTVAELRRNASLLILNTVPGMELAKPIMPGVVQAGGMHCKPSKPLPKELEDWVSGSSNGFIYFSLGSAVQGKMMPEKFRKMFVEAFARFPQYRILWKWETEVMDDLPKHVKLSKWLPQQDLLGTQGDTFYMKPAVLLLVPHVLYEGHKDIKLFITHGGLLSTQEATYHGVPVVGIPIGADQMLNMKRTENEGAGLTLEWSSLTTEGIYNAVLRVLSEPSFRENLKRRSAIMRDQPQTPLDRAVYWTEYVIRHKGAAHLRSAARDLTWWQYHLLDVWLFVGAVLLGFLLVAYFVTRCFLRCLGRKLFGVPAAMGDKKRQ</sequence>
<accession>A0A7R9C1B1</accession>
<protein>
    <recommendedName>
        <fullName evidence="7">UDP-glucuronosyltransferase</fullName>
    </recommendedName>
</protein>
<comment type="similarity">
    <text evidence="1">Belongs to the UDP-glycosyltransferase family.</text>
</comment>
<evidence type="ECO:0000256" key="4">
    <source>
        <dbReference type="SAM" id="Phobius"/>
    </source>
</evidence>
<dbReference type="EMBL" id="OA888833">
    <property type="protein sequence ID" value="CAD7284051.1"/>
    <property type="molecule type" value="Genomic_DNA"/>
</dbReference>
<dbReference type="AlphaFoldDB" id="A0A7R9C1B1"/>
<organism evidence="5">
    <name type="scientific">Notodromas monacha</name>
    <dbReference type="NCBI Taxonomy" id="399045"/>
    <lineage>
        <taxon>Eukaryota</taxon>
        <taxon>Metazoa</taxon>
        <taxon>Ecdysozoa</taxon>
        <taxon>Arthropoda</taxon>
        <taxon>Crustacea</taxon>
        <taxon>Oligostraca</taxon>
        <taxon>Ostracoda</taxon>
        <taxon>Podocopa</taxon>
        <taxon>Podocopida</taxon>
        <taxon>Cypridocopina</taxon>
        <taxon>Cypridoidea</taxon>
        <taxon>Cyprididae</taxon>
        <taxon>Notodromas</taxon>
    </lineage>
</organism>
<evidence type="ECO:0000256" key="2">
    <source>
        <dbReference type="ARBA" id="ARBA00022676"/>
    </source>
</evidence>
<dbReference type="SUPFAM" id="SSF53756">
    <property type="entry name" value="UDP-Glycosyltransferase/glycogen phosphorylase"/>
    <property type="match status" value="1"/>
</dbReference>
<evidence type="ECO:0000256" key="1">
    <source>
        <dbReference type="ARBA" id="ARBA00009995"/>
    </source>
</evidence>
<keyword evidence="3" id="KW-0808">Transferase</keyword>
<dbReference type="PANTHER" id="PTHR48043:SF159">
    <property type="entry name" value="EG:EG0003.4 PROTEIN-RELATED"/>
    <property type="match status" value="1"/>
</dbReference>
<evidence type="ECO:0008006" key="7">
    <source>
        <dbReference type="Google" id="ProtNLM"/>
    </source>
</evidence>
<dbReference type="GO" id="GO:0008194">
    <property type="term" value="F:UDP-glycosyltransferase activity"/>
    <property type="evidence" value="ECO:0007669"/>
    <property type="project" value="InterPro"/>
</dbReference>
<dbReference type="Proteomes" id="UP000678499">
    <property type="component" value="Unassembled WGS sequence"/>
</dbReference>
<dbReference type="CDD" id="cd03784">
    <property type="entry name" value="GT1_Gtf-like"/>
    <property type="match status" value="1"/>
</dbReference>
<feature type="transmembrane region" description="Helical" evidence="4">
    <location>
        <begin position="388"/>
        <end position="407"/>
    </location>
</feature>
<dbReference type="InterPro" id="IPR002213">
    <property type="entry name" value="UDP_glucos_trans"/>
</dbReference>
<dbReference type="PANTHER" id="PTHR48043">
    <property type="entry name" value="EG:EG0003.4 PROTEIN-RELATED"/>
    <property type="match status" value="1"/>
</dbReference>
<keyword evidence="4" id="KW-0472">Membrane</keyword>
<dbReference type="Pfam" id="PF00201">
    <property type="entry name" value="UDPGT"/>
    <property type="match status" value="1"/>
</dbReference>
<evidence type="ECO:0000313" key="6">
    <source>
        <dbReference type="Proteomes" id="UP000678499"/>
    </source>
</evidence>
<keyword evidence="4" id="KW-1133">Transmembrane helix</keyword>
<dbReference type="EMBL" id="CAJPEX010006796">
    <property type="protein sequence ID" value="CAG0924203.1"/>
    <property type="molecule type" value="Genomic_DNA"/>
</dbReference>
<evidence type="ECO:0000313" key="5">
    <source>
        <dbReference type="EMBL" id="CAD7284051.1"/>
    </source>
</evidence>
<reference evidence="5" key="1">
    <citation type="submission" date="2020-11" db="EMBL/GenBank/DDBJ databases">
        <authorList>
            <person name="Tran Van P."/>
        </authorList>
    </citation>
    <scope>NUCLEOTIDE SEQUENCE</scope>
</reference>
<gene>
    <name evidence="5" type="ORF">NMOB1V02_LOCUS11659</name>
</gene>
<dbReference type="Gene3D" id="3.40.50.2000">
    <property type="entry name" value="Glycogen Phosphorylase B"/>
    <property type="match status" value="1"/>
</dbReference>
<keyword evidence="4" id="KW-0812">Transmembrane</keyword>
<evidence type="ECO:0000256" key="3">
    <source>
        <dbReference type="ARBA" id="ARBA00022679"/>
    </source>
</evidence>